<feature type="domain" description="Peptidase S33 tripeptidyl aminopeptidase-like C-terminal" evidence="4">
    <location>
        <begin position="410"/>
        <end position="511"/>
    </location>
</feature>
<keyword evidence="2" id="KW-0732">Signal</keyword>
<dbReference type="Gene3D" id="3.40.50.1820">
    <property type="entry name" value="alpha/beta hydrolase"/>
    <property type="match status" value="1"/>
</dbReference>
<dbReference type="AlphaFoldDB" id="A0A0L6CE39"/>
<evidence type="ECO:0000313" key="6">
    <source>
        <dbReference type="Proteomes" id="UP000037397"/>
    </source>
</evidence>
<reference evidence="6" key="1">
    <citation type="submission" date="2015-03" db="EMBL/GenBank/DDBJ databases">
        <title>Luteipulveratus halotolerans sp. nov., a novel actinobacterium (Dermacoccaceae) from Sarawak, Malaysia.</title>
        <authorList>
            <person name="Juboi H."/>
            <person name="Basik A."/>
            <person name="Shamsul S.S."/>
            <person name="Arnold P."/>
            <person name="Schmitt E.K."/>
            <person name="Sanglier J.-J."/>
            <person name="Yeo T."/>
        </authorList>
    </citation>
    <scope>NUCLEOTIDE SEQUENCE [LARGE SCALE GENOMIC DNA]</scope>
    <source>
        <strain evidence="6">C296001</strain>
    </source>
</reference>
<evidence type="ECO:0000313" key="5">
    <source>
        <dbReference type="EMBL" id="KNX36141.1"/>
    </source>
</evidence>
<gene>
    <name evidence="5" type="ORF">VV01_01615</name>
</gene>
<dbReference type="Pfam" id="PF08386">
    <property type="entry name" value="Abhydrolase_4"/>
    <property type="match status" value="1"/>
</dbReference>
<dbReference type="InterPro" id="IPR029058">
    <property type="entry name" value="AB_hydrolase_fold"/>
</dbReference>
<proteinExistence type="inferred from homology"/>
<dbReference type="PATRIC" id="fig|1631356.3.peg.253"/>
<dbReference type="PANTHER" id="PTHR43248">
    <property type="entry name" value="2-SUCCINYL-6-HYDROXY-2,4-CYCLOHEXADIENE-1-CARBOXYLATE SYNTHASE"/>
    <property type="match status" value="1"/>
</dbReference>
<name>A0A0L6CE39_9MICO</name>
<evidence type="ECO:0000259" key="4">
    <source>
        <dbReference type="Pfam" id="PF08386"/>
    </source>
</evidence>
<dbReference type="EMBL" id="LAIR01000002">
    <property type="protein sequence ID" value="KNX36141.1"/>
    <property type="molecule type" value="Genomic_DNA"/>
</dbReference>
<dbReference type="InterPro" id="IPR051601">
    <property type="entry name" value="Serine_prot/Carboxylest_S33"/>
</dbReference>
<dbReference type="OrthoDB" id="3252468at2"/>
<dbReference type="InterPro" id="IPR013595">
    <property type="entry name" value="Pept_S33_TAP-like_C"/>
</dbReference>
<comment type="similarity">
    <text evidence="1">Belongs to the peptidase S33 family.</text>
</comment>
<dbReference type="Proteomes" id="UP000037397">
    <property type="component" value="Unassembled WGS sequence"/>
</dbReference>
<dbReference type="SUPFAM" id="SSF53474">
    <property type="entry name" value="alpha/beta-Hydrolases"/>
    <property type="match status" value="1"/>
</dbReference>
<dbReference type="PANTHER" id="PTHR43248:SF29">
    <property type="entry name" value="TRIPEPTIDYL AMINOPEPTIDASE"/>
    <property type="match status" value="1"/>
</dbReference>
<evidence type="ECO:0000256" key="1">
    <source>
        <dbReference type="ARBA" id="ARBA00010088"/>
    </source>
</evidence>
<keyword evidence="3" id="KW-0378">Hydrolase</keyword>
<dbReference type="STRING" id="1631356.VV01_01615"/>
<evidence type="ECO:0000256" key="3">
    <source>
        <dbReference type="ARBA" id="ARBA00022801"/>
    </source>
</evidence>
<accession>A0A0L6CE39</accession>
<sequence>MAAVGVIGLATVLAGCDRDASVDGPKGSSSASSATGTSAATAAPSAALAKFYNQKLTWEDCETGGSKCASLKVPIDYAKPEGGTVNIAVLKSPAKGDKKGSLVVNPGGPGGSGVDYAAAADYVVSDKVRKAYDVVGFDPRGVQRSAPITCLDDQQLDGYLGADPSPDDKAEEAAFMKGAKGFGDACKTKAGPLLGHVSTVEAAKDMDVLRAALGEPRLDYLGKSYGTFLGSTYADQFPTRVGKFVLDGVVAPDLTNTEMNKGQAEGFERATRAYVKDCVANGSCPLGSTQAAGEQKIRDFLKQVDATPIPVTNDDKVTRLTEGWASMGIAAAMYDQGSWGQLTTALQNAFNGDGNALMGLANTYAERDSSGSYSGNIMQAINAVNCLDRQGSADTASYEKDQAAFAKTAPTFGPMLAWGTAICGSWPVKATGAPKKITAAGSDPILVIGTTRDPATPYEWSQRLAAMLQNGRLITYDGDGHTAYRRSNACVDNAVDAYLLQGKDPGKNVKC</sequence>
<dbReference type="GO" id="GO:0016787">
    <property type="term" value="F:hydrolase activity"/>
    <property type="evidence" value="ECO:0007669"/>
    <property type="project" value="UniProtKB-KW"/>
</dbReference>
<evidence type="ECO:0000256" key="2">
    <source>
        <dbReference type="ARBA" id="ARBA00022729"/>
    </source>
</evidence>
<organism evidence="5 6">
    <name type="scientific">Luteipulveratus halotolerans</name>
    <dbReference type="NCBI Taxonomy" id="1631356"/>
    <lineage>
        <taxon>Bacteria</taxon>
        <taxon>Bacillati</taxon>
        <taxon>Actinomycetota</taxon>
        <taxon>Actinomycetes</taxon>
        <taxon>Micrococcales</taxon>
        <taxon>Dermacoccaceae</taxon>
        <taxon>Luteipulveratus</taxon>
    </lineage>
</organism>
<comment type="caution">
    <text evidence="5">The sequence shown here is derived from an EMBL/GenBank/DDBJ whole genome shotgun (WGS) entry which is preliminary data.</text>
</comment>
<keyword evidence="6" id="KW-1185">Reference proteome</keyword>
<protein>
    <submittedName>
        <fullName evidence="5">Proteinase</fullName>
    </submittedName>
</protein>